<evidence type="ECO:0000256" key="3">
    <source>
        <dbReference type="ARBA" id="ARBA00022692"/>
    </source>
</evidence>
<keyword evidence="6 9" id="KW-0472">Membrane</keyword>
<name>D2E313_SCMVC</name>
<dbReference type="InterPro" id="IPR050119">
    <property type="entry name" value="CCR1-9-like"/>
</dbReference>
<keyword evidence="3 9" id="KW-0812">Transmembrane</keyword>
<dbReference type="PRINTS" id="PR00237">
    <property type="entry name" value="GPCRRHODOPSN"/>
</dbReference>
<comment type="subcellular location">
    <subcellularLocation>
        <location evidence="1">Host cell membrane</location>
        <topology evidence="1">Multi-pass membrane protein</topology>
    </subcellularLocation>
</comment>
<dbReference type="PANTHER" id="PTHR10489">
    <property type="entry name" value="CELL ADHESION MOLECULE"/>
    <property type="match status" value="1"/>
</dbReference>
<evidence type="ECO:0000256" key="7">
    <source>
        <dbReference type="ARBA" id="ARBA00023170"/>
    </source>
</evidence>
<dbReference type="InterPro" id="IPR017452">
    <property type="entry name" value="GPCR_Rhodpsn_7TM"/>
</dbReference>
<evidence type="ECO:0000256" key="2">
    <source>
        <dbReference type="ARBA" id="ARBA00022511"/>
    </source>
</evidence>
<dbReference type="GO" id="GO:0020002">
    <property type="term" value="C:host cell plasma membrane"/>
    <property type="evidence" value="ECO:0007669"/>
    <property type="project" value="UniProtKB-SubCell"/>
</dbReference>
<dbReference type="InterPro" id="IPR000276">
    <property type="entry name" value="GPCR_Rhodpsn"/>
</dbReference>
<organism evidence="11">
    <name type="scientific">Simian cytomegalovirus (strain Colburn)</name>
    <dbReference type="NCBI Taxonomy" id="50292"/>
    <lineage>
        <taxon>Viruses</taxon>
        <taxon>Duplodnaviria</taxon>
        <taxon>Heunggongvirae</taxon>
        <taxon>Peploviricota</taxon>
        <taxon>Herviviricetes</taxon>
        <taxon>Herpesvirales</taxon>
        <taxon>Orthoherpesviridae</taxon>
        <taxon>Betaherpesvirinae</taxon>
        <taxon>Cytomegalovirus</taxon>
        <taxon>Cytomegalovirus cercopithecinebeta5</taxon>
    </lineage>
</organism>
<dbReference type="GO" id="GO:0016493">
    <property type="term" value="F:C-C chemokine receptor activity"/>
    <property type="evidence" value="ECO:0007669"/>
    <property type="project" value="TreeGrafter"/>
</dbReference>
<dbReference type="Gene3D" id="1.20.1070.10">
    <property type="entry name" value="Rhodopsin 7-helix transmembrane proteins"/>
    <property type="match status" value="1"/>
</dbReference>
<feature type="domain" description="G-protein coupled receptors family 1 profile" evidence="10">
    <location>
        <begin position="40"/>
        <end position="284"/>
    </location>
</feature>
<keyword evidence="4 9" id="KW-1133">Transmembrane helix</keyword>
<keyword evidence="2" id="KW-1043">Host membrane</keyword>
<evidence type="ECO:0000313" key="11">
    <source>
        <dbReference type="EMBL" id="ACQ55267.1"/>
    </source>
</evidence>
<dbReference type="SUPFAM" id="SSF81321">
    <property type="entry name" value="Family A G protein-coupled receptor-like"/>
    <property type="match status" value="1"/>
</dbReference>
<keyword evidence="2" id="KW-1032">Host cell membrane</keyword>
<accession>D2E313</accession>
<evidence type="ECO:0000256" key="5">
    <source>
        <dbReference type="ARBA" id="ARBA00023040"/>
    </source>
</evidence>
<feature type="transmembrane region" description="Helical" evidence="9">
    <location>
        <begin position="61"/>
        <end position="80"/>
    </location>
</feature>
<keyword evidence="8" id="KW-0807">Transducer</keyword>
<sequence>MANSSANESCQLNNTLQALGIPNSVPISIYGLFVVIGLIGNFMLVFILVYRRKLRFPSDIYFLNAAIADIFCVCMLPAWIQYVVESVTLNRFACITFSFGFYISLFLQSWMLILITAERYSSLVWIAPNKKTTAIKRCVWAWFMSIFLASPYSIFRKSDEVEECLLGNFTWHIGELYHAALDLLITTLTLIIPLAVLLIYSFRISRSFWGNRKLNNKTSLFLMQIFAVALGFWGPFHLFVFIENVTHHLYGIQQICRVRYTRHLVSLLTESLVFLRSVFNPVVYLIISAKFRRRVQHLFQRIPYTNLEMETDKVAETMELKARGMDVSDPTPHDYECFL</sequence>
<evidence type="ECO:0000256" key="1">
    <source>
        <dbReference type="ARBA" id="ARBA00004598"/>
    </source>
</evidence>
<evidence type="ECO:0000256" key="9">
    <source>
        <dbReference type="SAM" id="Phobius"/>
    </source>
</evidence>
<dbReference type="PANTHER" id="PTHR10489:SF932">
    <property type="entry name" value="G-PROTEIN COUPLED RECEPTORS FAMILY 1 PROFILE DOMAIN-CONTAINING PROTEIN"/>
    <property type="match status" value="1"/>
</dbReference>
<dbReference type="PROSITE" id="PS50262">
    <property type="entry name" value="G_PROTEIN_RECEP_F1_2"/>
    <property type="match status" value="1"/>
</dbReference>
<dbReference type="GO" id="GO:0007204">
    <property type="term" value="P:positive regulation of cytosolic calcium ion concentration"/>
    <property type="evidence" value="ECO:0007669"/>
    <property type="project" value="TreeGrafter"/>
</dbReference>
<dbReference type="Pfam" id="PF00001">
    <property type="entry name" value="7tm_1"/>
    <property type="match status" value="1"/>
</dbReference>
<evidence type="ECO:0000256" key="8">
    <source>
        <dbReference type="ARBA" id="ARBA00023224"/>
    </source>
</evidence>
<dbReference type="GO" id="GO:0019722">
    <property type="term" value="P:calcium-mediated signaling"/>
    <property type="evidence" value="ECO:0007669"/>
    <property type="project" value="TreeGrafter"/>
</dbReference>
<reference evidence="11" key="1">
    <citation type="journal article" date="2009" name="Virology">
        <title>Patterns of divergence in the vCXCL and vGPCR gene clusters in primate cytomegalovirus genomes.</title>
        <authorList>
            <person name="Alcendor D.J."/>
            <person name="Zong J."/>
            <person name="Dolan A."/>
            <person name="Gatherer D."/>
            <person name="Davison A.J."/>
            <person name="Hayward G.S."/>
        </authorList>
    </citation>
    <scope>NUCLEOTIDE SEQUENCE</scope>
    <source>
        <strain evidence="11">4915</strain>
    </source>
</reference>
<organismHost>
    <name type="scientific">Macaca</name>
    <name type="common">macaques</name>
    <dbReference type="NCBI Taxonomy" id="9539"/>
</organismHost>
<feature type="transmembrane region" description="Helical" evidence="9">
    <location>
        <begin position="220"/>
        <end position="242"/>
    </location>
</feature>
<evidence type="ECO:0000256" key="4">
    <source>
        <dbReference type="ARBA" id="ARBA00022989"/>
    </source>
</evidence>
<feature type="transmembrane region" description="Helical" evidence="9">
    <location>
        <begin position="176"/>
        <end position="200"/>
    </location>
</feature>
<feature type="transmembrane region" description="Helical" evidence="9">
    <location>
        <begin position="27"/>
        <end position="49"/>
    </location>
</feature>
<evidence type="ECO:0000256" key="6">
    <source>
        <dbReference type="ARBA" id="ARBA00023136"/>
    </source>
</evidence>
<dbReference type="EMBL" id="FJ883006">
    <property type="protein sequence ID" value="ACQ55267.1"/>
    <property type="molecule type" value="Genomic_DNA"/>
</dbReference>
<keyword evidence="7 11" id="KW-0675">Receptor</keyword>
<dbReference type="GO" id="GO:0006955">
    <property type="term" value="P:immune response"/>
    <property type="evidence" value="ECO:0007669"/>
    <property type="project" value="TreeGrafter"/>
</dbReference>
<keyword evidence="5" id="KW-0297">G-protein coupled receptor</keyword>
<feature type="transmembrane region" description="Helical" evidence="9">
    <location>
        <begin position="92"/>
        <end position="117"/>
    </location>
</feature>
<evidence type="ECO:0000259" key="10">
    <source>
        <dbReference type="PROSITE" id="PS50262"/>
    </source>
</evidence>
<protein>
    <submittedName>
        <fullName evidence="11">Chemokine receptor vGPCR2</fullName>
    </submittedName>
</protein>
<feature type="transmembrane region" description="Helical" evidence="9">
    <location>
        <begin position="138"/>
        <end position="156"/>
    </location>
</feature>
<feature type="transmembrane region" description="Helical" evidence="9">
    <location>
        <begin position="273"/>
        <end position="291"/>
    </location>
</feature>
<dbReference type="GO" id="GO:0060326">
    <property type="term" value="P:cell chemotaxis"/>
    <property type="evidence" value="ECO:0007669"/>
    <property type="project" value="TreeGrafter"/>
</dbReference>
<dbReference type="GO" id="GO:0019957">
    <property type="term" value="F:C-C chemokine binding"/>
    <property type="evidence" value="ECO:0007669"/>
    <property type="project" value="TreeGrafter"/>
</dbReference>
<proteinExistence type="predicted"/>
<dbReference type="GO" id="GO:0016020">
    <property type="term" value="C:membrane"/>
    <property type="evidence" value="ECO:0007669"/>
    <property type="project" value="InterPro"/>
</dbReference>